<dbReference type="OrthoDB" id="9796814at2"/>
<evidence type="ECO:0000256" key="3">
    <source>
        <dbReference type="ARBA" id="ARBA00022723"/>
    </source>
</evidence>
<feature type="binding site" evidence="7">
    <location>
        <position position="123"/>
    </location>
    <ligand>
        <name>ATP</name>
        <dbReference type="ChEBI" id="CHEBI:30616"/>
    </ligand>
</feature>
<dbReference type="PANTHER" id="PTHR34820:SF4">
    <property type="entry name" value="INNER MEMBRANE PROTEIN YEBZ"/>
    <property type="match status" value="1"/>
</dbReference>
<dbReference type="PANTHER" id="PTHR34820">
    <property type="entry name" value="INNER MEMBRANE PROTEIN YEBZ"/>
    <property type="match status" value="1"/>
</dbReference>
<feature type="domain" description="CopC" evidence="9">
    <location>
        <begin position="22"/>
        <end position="122"/>
    </location>
</feature>
<gene>
    <name evidence="10" type="primary">copC</name>
    <name evidence="10" type="ORF">FOY91_10255</name>
</gene>
<dbReference type="GO" id="GO:0005524">
    <property type="term" value="F:ATP binding"/>
    <property type="evidence" value="ECO:0007669"/>
    <property type="project" value="UniProtKB-UniRule"/>
</dbReference>
<comment type="subcellular location">
    <subcellularLocation>
        <location evidence="1">Periplasm</location>
    </subcellularLocation>
</comment>
<dbReference type="Gene3D" id="2.60.40.1220">
    <property type="match status" value="1"/>
</dbReference>
<keyword evidence="6" id="KW-0186">Copper</keyword>
<comment type="caution">
    <text evidence="10">The sequence shown here is derived from an EMBL/GenBank/DDBJ whole genome shotgun (WGS) entry which is preliminary data.</text>
</comment>
<keyword evidence="7" id="KW-0547">Nucleotide-binding</keyword>
<dbReference type="GO" id="GO:0042597">
    <property type="term" value="C:periplasmic space"/>
    <property type="evidence" value="ECO:0007669"/>
    <property type="project" value="UniProtKB-SubCell"/>
</dbReference>
<dbReference type="AlphaFoldDB" id="A0A558R4P5"/>
<accession>A0A558R4P5</accession>
<evidence type="ECO:0000256" key="7">
    <source>
        <dbReference type="PROSITE-ProRule" id="PRU10141"/>
    </source>
</evidence>
<keyword evidence="7" id="KW-0067">ATP-binding</keyword>
<evidence type="ECO:0000256" key="4">
    <source>
        <dbReference type="ARBA" id="ARBA00022729"/>
    </source>
</evidence>
<dbReference type="GO" id="GO:0046688">
    <property type="term" value="P:response to copper ion"/>
    <property type="evidence" value="ECO:0007669"/>
    <property type="project" value="InterPro"/>
</dbReference>
<dbReference type="RefSeq" id="WP_145150986.1">
    <property type="nucleotide sequence ID" value="NZ_VNIM01000035.1"/>
</dbReference>
<dbReference type="InterPro" id="IPR014756">
    <property type="entry name" value="Ig_E-set"/>
</dbReference>
<dbReference type="Pfam" id="PF04234">
    <property type="entry name" value="CopC"/>
    <property type="match status" value="1"/>
</dbReference>
<dbReference type="SUPFAM" id="SSF81296">
    <property type="entry name" value="E set domains"/>
    <property type="match status" value="1"/>
</dbReference>
<dbReference type="InterPro" id="IPR017441">
    <property type="entry name" value="Protein_kinase_ATP_BS"/>
</dbReference>
<dbReference type="InterPro" id="IPR014755">
    <property type="entry name" value="Cu-Rt/internalin_Ig-like"/>
</dbReference>
<evidence type="ECO:0000256" key="5">
    <source>
        <dbReference type="ARBA" id="ARBA00022764"/>
    </source>
</evidence>
<keyword evidence="11" id="KW-1185">Reference proteome</keyword>
<evidence type="ECO:0000313" key="10">
    <source>
        <dbReference type="EMBL" id="TVV74351.1"/>
    </source>
</evidence>
<dbReference type="PROSITE" id="PS00107">
    <property type="entry name" value="PROTEIN_KINASE_ATP"/>
    <property type="match status" value="1"/>
</dbReference>
<comment type="similarity">
    <text evidence="2">Belongs to the CopC family.</text>
</comment>
<organism evidence="10 11">
    <name type="scientific">Alterirhizorhabdus solaris</name>
    <dbReference type="NCBI Taxonomy" id="2529389"/>
    <lineage>
        <taxon>Bacteria</taxon>
        <taxon>Pseudomonadati</taxon>
        <taxon>Pseudomonadota</taxon>
        <taxon>Alphaproteobacteria</taxon>
        <taxon>Sphingomonadales</taxon>
        <taxon>Rhizorhabdaceae</taxon>
        <taxon>Alterirhizorhabdus</taxon>
    </lineage>
</organism>
<keyword evidence="3" id="KW-0479">Metal-binding</keyword>
<dbReference type="InterPro" id="IPR007348">
    <property type="entry name" value="CopC_dom"/>
</dbReference>
<evidence type="ECO:0000313" key="11">
    <source>
        <dbReference type="Proteomes" id="UP000318681"/>
    </source>
</evidence>
<keyword evidence="4 8" id="KW-0732">Signal</keyword>
<dbReference type="InterPro" id="IPR047685">
    <property type="entry name" value="CopC-like"/>
</dbReference>
<feature type="chain" id="PRO_5021929594" evidence="8">
    <location>
        <begin position="22"/>
        <end position="123"/>
    </location>
</feature>
<feature type="signal peptide" evidence="8">
    <location>
        <begin position="1"/>
        <end position="21"/>
    </location>
</feature>
<evidence type="ECO:0000256" key="2">
    <source>
        <dbReference type="ARBA" id="ARBA00010509"/>
    </source>
</evidence>
<evidence type="ECO:0000259" key="9">
    <source>
        <dbReference type="Pfam" id="PF04234"/>
    </source>
</evidence>
<dbReference type="EMBL" id="VNIM01000035">
    <property type="protein sequence ID" value="TVV74351.1"/>
    <property type="molecule type" value="Genomic_DNA"/>
</dbReference>
<evidence type="ECO:0000256" key="8">
    <source>
        <dbReference type="SAM" id="SignalP"/>
    </source>
</evidence>
<name>A0A558R4P5_9SPHN</name>
<reference evidence="10 11" key="1">
    <citation type="submission" date="2019-07" db="EMBL/GenBank/DDBJ databases">
        <title>Sphingomonas solaris sp. nov., isolated from a solar panel from Boston, Massachusetts.</title>
        <authorList>
            <person name="Tanner K."/>
            <person name="Pascual J."/>
            <person name="Mancuso C."/>
            <person name="Pereto J."/>
            <person name="Khalil A."/>
            <person name="Vilanova C."/>
        </authorList>
    </citation>
    <scope>NUCLEOTIDE SEQUENCE [LARGE SCALE GENOMIC DNA]</scope>
    <source>
        <strain evidence="10 11">R4DWN</strain>
    </source>
</reference>
<dbReference type="GO" id="GO:0005507">
    <property type="term" value="F:copper ion binding"/>
    <property type="evidence" value="ECO:0007669"/>
    <property type="project" value="InterPro"/>
</dbReference>
<evidence type="ECO:0000256" key="6">
    <source>
        <dbReference type="ARBA" id="ARBA00023008"/>
    </source>
</evidence>
<dbReference type="NCBIfam" id="NF033814">
    <property type="entry name" value="copper_CopC"/>
    <property type="match status" value="1"/>
</dbReference>
<dbReference type="InterPro" id="IPR032694">
    <property type="entry name" value="CopC/D"/>
</dbReference>
<evidence type="ECO:0000256" key="1">
    <source>
        <dbReference type="ARBA" id="ARBA00004418"/>
    </source>
</evidence>
<dbReference type="GO" id="GO:0006825">
    <property type="term" value="P:copper ion transport"/>
    <property type="evidence" value="ECO:0007669"/>
    <property type="project" value="InterPro"/>
</dbReference>
<keyword evidence="5" id="KW-0574">Periplasm</keyword>
<proteinExistence type="inferred from homology"/>
<protein>
    <submittedName>
        <fullName evidence="10">Copper homeostasis periplasmic binding protein CopC</fullName>
    </submittedName>
</protein>
<dbReference type="GO" id="GO:0005886">
    <property type="term" value="C:plasma membrane"/>
    <property type="evidence" value="ECO:0007669"/>
    <property type="project" value="TreeGrafter"/>
</dbReference>
<sequence length="123" mass="12721">MRRVFVSAAAALLVVAGAANAHPKLVSATPATNATVAKPARVTLRFSEKLMPKFSGADLMMTGMNGMKHAPMKVASAATVAPDGRTLVITPKSPLGAGTYSVAWHVVSADTHRITGNHAFAVK</sequence>
<dbReference type="Proteomes" id="UP000318681">
    <property type="component" value="Unassembled WGS sequence"/>
</dbReference>